<dbReference type="OrthoDB" id="5515388at2"/>
<dbReference type="AlphaFoldDB" id="A0A4Y6PYW5"/>
<evidence type="ECO:0000313" key="5">
    <source>
        <dbReference type="EMBL" id="QDG53349.1"/>
    </source>
</evidence>
<reference evidence="5 6" key="1">
    <citation type="submission" date="2019-06" db="EMBL/GenBank/DDBJ databases">
        <title>Persicimonas caeni gen. nov., sp. nov., a predatory bacterium isolated from solar saltern.</title>
        <authorList>
            <person name="Wang S."/>
        </authorList>
    </citation>
    <scope>NUCLEOTIDE SEQUENCE [LARGE SCALE GENOMIC DNA]</scope>
    <source>
        <strain evidence="5 6">YN101</strain>
    </source>
</reference>
<organism evidence="5 6">
    <name type="scientific">Persicimonas caeni</name>
    <dbReference type="NCBI Taxonomy" id="2292766"/>
    <lineage>
        <taxon>Bacteria</taxon>
        <taxon>Deltaproteobacteria</taxon>
        <taxon>Bradymonadales</taxon>
        <taxon>Bradymonadaceae</taxon>
        <taxon>Persicimonas</taxon>
    </lineage>
</organism>
<protein>
    <submittedName>
        <fullName evidence="5">Crp/Fnr family transcriptional regulator</fullName>
    </submittedName>
</protein>
<dbReference type="InterPro" id="IPR036390">
    <property type="entry name" value="WH_DNA-bd_sf"/>
</dbReference>
<gene>
    <name evidence="5" type="ORF">FIV42_22150</name>
</gene>
<evidence type="ECO:0000256" key="1">
    <source>
        <dbReference type="ARBA" id="ARBA00023015"/>
    </source>
</evidence>
<evidence type="ECO:0000313" key="6">
    <source>
        <dbReference type="Proteomes" id="UP000315995"/>
    </source>
</evidence>
<proteinExistence type="predicted"/>
<feature type="domain" description="HTH crp-type" evidence="4">
    <location>
        <begin position="146"/>
        <end position="220"/>
    </location>
</feature>
<evidence type="ECO:0000256" key="2">
    <source>
        <dbReference type="ARBA" id="ARBA00023125"/>
    </source>
</evidence>
<dbReference type="EMBL" id="CP041186">
    <property type="protein sequence ID" value="QDG53349.1"/>
    <property type="molecule type" value="Genomic_DNA"/>
</dbReference>
<evidence type="ECO:0000256" key="3">
    <source>
        <dbReference type="ARBA" id="ARBA00023163"/>
    </source>
</evidence>
<sequence>MHLPKFWYLRDLRIDERLPSDVLDTLRQRARLERWGHRADIFRSPDDADVSVVLEGNVWLQDRSRADEVGLGRGDIFGKANGELDHKDLILRAHDDTLLAVVSPEEFRQMVTPHLGRLQTKVGMFHKRRDLWVPVQPLLFTTPKCRLAKVLLHLVETEGSVDDDGRGLLGMRLQPRKLADLTGVNPQRVKRILASLETDKILELGRSGTRVWDLDELRRIAQSG</sequence>
<dbReference type="InterPro" id="IPR012318">
    <property type="entry name" value="HTH_CRP"/>
</dbReference>
<dbReference type="Proteomes" id="UP000315995">
    <property type="component" value="Chromosome"/>
</dbReference>
<dbReference type="InterPro" id="IPR018490">
    <property type="entry name" value="cNMP-bd_dom_sf"/>
</dbReference>
<dbReference type="GO" id="GO:0006355">
    <property type="term" value="P:regulation of DNA-templated transcription"/>
    <property type="evidence" value="ECO:0007669"/>
    <property type="project" value="InterPro"/>
</dbReference>
<keyword evidence="6" id="KW-1185">Reference proteome</keyword>
<keyword evidence="1" id="KW-0805">Transcription regulation</keyword>
<accession>A0A4Y6PYW5</accession>
<dbReference type="SUPFAM" id="SSF46785">
    <property type="entry name" value="Winged helix' DNA-binding domain"/>
    <property type="match status" value="1"/>
</dbReference>
<dbReference type="GO" id="GO:0003677">
    <property type="term" value="F:DNA binding"/>
    <property type="evidence" value="ECO:0007669"/>
    <property type="project" value="UniProtKB-KW"/>
</dbReference>
<dbReference type="RefSeq" id="WP_141199810.1">
    <property type="nucleotide sequence ID" value="NZ_CP041186.1"/>
</dbReference>
<accession>A0A5B8Y9T1</accession>
<dbReference type="InterPro" id="IPR014710">
    <property type="entry name" value="RmlC-like_jellyroll"/>
</dbReference>
<keyword evidence="3" id="KW-0804">Transcription</keyword>
<dbReference type="Pfam" id="PF13545">
    <property type="entry name" value="HTH_Crp_2"/>
    <property type="match status" value="1"/>
</dbReference>
<name>A0A4Y6PYW5_PERCE</name>
<dbReference type="SUPFAM" id="SSF51206">
    <property type="entry name" value="cAMP-binding domain-like"/>
    <property type="match status" value="1"/>
</dbReference>
<keyword evidence="2" id="KW-0238">DNA-binding</keyword>
<dbReference type="Gene3D" id="2.60.120.10">
    <property type="entry name" value="Jelly Rolls"/>
    <property type="match status" value="1"/>
</dbReference>
<evidence type="ECO:0000259" key="4">
    <source>
        <dbReference type="Pfam" id="PF13545"/>
    </source>
</evidence>